<reference evidence="5 6" key="1">
    <citation type="journal article" date="2007" name="Science">
        <title>Sea anemone genome reveals ancestral eumetazoan gene repertoire and genomic organization.</title>
        <authorList>
            <person name="Putnam N.H."/>
            <person name="Srivastava M."/>
            <person name="Hellsten U."/>
            <person name="Dirks B."/>
            <person name="Chapman J."/>
            <person name="Salamov A."/>
            <person name="Terry A."/>
            <person name="Shapiro H."/>
            <person name="Lindquist E."/>
            <person name="Kapitonov V.V."/>
            <person name="Jurka J."/>
            <person name="Genikhovich G."/>
            <person name="Grigoriev I.V."/>
            <person name="Lucas S.M."/>
            <person name="Steele R.E."/>
            <person name="Finnerty J.R."/>
            <person name="Technau U."/>
            <person name="Martindale M.Q."/>
            <person name="Rokhsar D.S."/>
        </authorList>
    </citation>
    <scope>NUCLEOTIDE SEQUENCE [LARGE SCALE GENOMIC DNA]</scope>
    <source>
        <strain evidence="6">CH2 X CH6</strain>
    </source>
</reference>
<feature type="domain" description="CUB" evidence="4">
    <location>
        <begin position="37"/>
        <end position="155"/>
    </location>
</feature>
<dbReference type="HOGENOM" id="CLU_015228_5_2_1"/>
<proteinExistence type="predicted"/>
<evidence type="ECO:0000256" key="1">
    <source>
        <dbReference type="ARBA" id="ARBA00022737"/>
    </source>
</evidence>
<sequence>MFFKLLGKFCGYKDPAAVFSEGNQVWAKFVSHKTEYSGYNFHASYETVNFHSSSGEISSYEYPNKYENHVTCIWSISGSNWYRYKLTFESFDLEPSDNCVADFVEIRDGYSFKEVLGRFCGNKTIPEPVYTSGEFLWMKFKTNNSTRYGGFKAKY</sequence>
<dbReference type="PANTHER" id="PTHR24251:SF37">
    <property type="entry name" value="CUB DOMAIN-CONTAINING PROTEIN"/>
    <property type="match status" value="1"/>
</dbReference>
<name>A7RML7_NEMVE</name>
<dbReference type="SUPFAM" id="SSF49854">
    <property type="entry name" value="Spermadhesin, CUB domain"/>
    <property type="match status" value="2"/>
</dbReference>
<dbReference type="InParanoid" id="A7RML7"/>
<dbReference type="SMART" id="SM00042">
    <property type="entry name" value="CUB"/>
    <property type="match status" value="1"/>
</dbReference>
<protein>
    <recommendedName>
        <fullName evidence="4">CUB domain-containing protein</fullName>
    </recommendedName>
</protein>
<dbReference type="PANTHER" id="PTHR24251">
    <property type="entry name" value="OVOCHYMASE-RELATED"/>
    <property type="match status" value="1"/>
</dbReference>
<dbReference type="InterPro" id="IPR035914">
    <property type="entry name" value="Sperma_CUB_dom_sf"/>
</dbReference>
<keyword evidence="1" id="KW-0677">Repeat</keyword>
<comment type="caution">
    <text evidence="3">Lacks conserved residue(s) required for the propagation of feature annotation.</text>
</comment>
<dbReference type="CDD" id="cd00041">
    <property type="entry name" value="CUB"/>
    <property type="match status" value="1"/>
</dbReference>
<dbReference type="AlphaFoldDB" id="A7RML7"/>
<dbReference type="Proteomes" id="UP000001593">
    <property type="component" value="Unassembled WGS sequence"/>
</dbReference>
<evidence type="ECO:0000256" key="2">
    <source>
        <dbReference type="ARBA" id="ARBA00023157"/>
    </source>
</evidence>
<dbReference type="PROSITE" id="PS01180">
    <property type="entry name" value="CUB"/>
    <property type="match status" value="1"/>
</dbReference>
<gene>
    <name evidence="5" type="ORF">NEMVEDRAFT_v1g86856</name>
</gene>
<dbReference type="Pfam" id="PF00431">
    <property type="entry name" value="CUB"/>
    <property type="match status" value="2"/>
</dbReference>
<keyword evidence="6" id="KW-1185">Reference proteome</keyword>
<dbReference type="InterPro" id="IPR000859">
    <property type="entry name" value="CUB_dom"/>
</dbReference>
<dbReference type="FunFam" id="2.60.120.290:FF:000005">
    <property type="entry name" value="Procollagen C-endopeptidase enhancer 1"/>
    <property type="match status" value="1"/>
</dbReference>
<dbReference type="EMBL" id="DS469520">
    <property type="protein sequence ID" value="EDO47292.1"/>
    <property type="molecule type" value="Genomic_DNA"/>
</dbReference>
<evidence type="ECO:0000259" key="4">
    <source>
        <dbReference type="PROSITE" id="PS01180"/>
    </source>
</evidence>
<evidence type="ECO:0000313" key="5">
    <source>
        <dbReference type="EMBL" id="EDO47292.1"/>
    </source>
</evidence>
<keyword evidence="2" id="KW-1015">Disulfide bond</keyword>
<accession>A7RML7</accession>
<evidence type="ECO:0000313" key="6">
    <source>
        <dbReference type="Proteomes" id="UP000001593"/>
    </source>
</evidence>
<dbReference type="PhylomeDB" id="A7RML7"/>
<dbReference type="eggNOG" id="KOG3714">
    <property type="taxonomic scope" value="Eukaryota"/>
</dbReference>
<dbReference type="Gene3D" id="2.60.120.290">
    <property type="entry name" value="Spermadhesin, CUB domain"/>
    <property type="match status" value="2"/>
</dbReference>
<feature type="non-terminal residue" evidence="5">
    <location>
        <position position="155"/>
    </location>
</feature>
<organism evidence="5 6">
    <name type="scientific">Nematostella vectensis</name>
    <name type="common">Starlet sea anemone</name>
    <dbReference type="NCBI Taxonomy" id="45351"/>
    <lineage>
        <taxon>Eukaryota</taxon>
        <taxon>Metazoa</taxon>
        <taxon>Cnidaria</taxon>
        <taxon>Anthozoa</taxon>
        <taxon>Hexacorallia</taxon>
        <taxon>Actiniaria</taxon>
        <taxon>Edwardsiidae</taxon>
        <taxon>Nematostella</taxon>
    </lineage>
</organism>
<dbReference type="STRING" id="45351.A7RML7"/>
<evidence type="ECO:0000256" key="3">
    <source>
        <dbReference type="PROSITE-ProRule" id="PRU00059"/>
    </source>
</evidence>